<gene>
    <name evidence="3" type="ORF">E1288_46300</name>
</gene>
<dbReference type="GO" id="GO:0015074">
    <property type="term" value="P:DNA integration"/>
    <property type="evidence" value="ECO:0007669"/>
    <property type="project" value="InterPro"/>
</dbReference>
<dbReference type="PANTHER" id="PTHR46889:SF4">
    <property type="entry name" value="TRANSPOSASE INSO FOR INSERTION SEQUENCE ELEMENT IS911B-RELATED"/>
    <property type="match status" value="1"/>
</dbReference>
<reference evidence="3 4" key="1">
    <citation type="submission" date="2019-03" db="EMBL/GenBank/DDBJ databases">
        <title>Draft genome sequences of novel Actinobacteria.</title>
        <authorList>
            <person name="Sahin N."/>
            <person name="Ay H."/>
            <person name="Saygin H."/>
        </authorList>
    </citation>
    <scope>NUCLEOTIDE SEQUENCE [LARGE SCALE GENOMIC DNA]</scope>
    <source>
        <strain evidence="3 4">7K502</strain>
    </source>
</reference>
<dbReference type="Proteomes" id="UP000294947">
    <property type="component" value="Unassembled WGS sequence"/>
</dbReference>
<dbReference type="PROSITE" id="PS50994">
    <property type="entry name" value="INTEGRASE"/>
    <property type="match status" value="1"/>
</dbReference>
<dbReference type="Pfam" id="PF00665">
    <property type="entry name" value="rve"/>
    <property type="match status" value="1"/>
</dbReference>
<dbReference type="InterPro" id="IPR001584">
    <property type="entry name" value="Integrase_cat-core"/>
</dbReference>
<feature type="compositionally biased region" description="Basic and acidic residues" evidence="1">
    <location>
        <begin position="298"/>
        <end position="310"/>
    </location>
</feature>
<evidence type="ECO:0000313" key="4">
    <source>
        <dbReference type="Proteomes" id="UP000294947"/>
    </source>
</evidence>
<protein>
    <submittedName>
        <fullName evidence="3">IS3 family transposase</fullName>
    </submittedName>
</protein>
<keyword evidence="4" id="KW-1185">Reference proteome</keyword>
<feature type="domain" description="Integrase catalytic" evidence="2">
    <location>
        <begin position="124"/>
        <end position="287"/>
    </location>
</feature>
<dbReference type="PANTHER" id="PTHR46889">
    <property type="entry name" value="TRANSPOSASE INSF FOR INSERTION SEQUENCE IS3B-RELATED"/>
    <property type="match status" value="1"/>
</dbReference>
<dbReference type="InterPro" id="IPR048020">
    <property type="entry name" value="Transpos_IS3"/>
</dbReference>
<dbReference type="InterPro" id="IPR036397">
    <property type="entry name" value="RNaseH_sf"/>
</dbReference>
<dbReference type="InterPro" id="IPR012337">
    <property type="entry name" value="RNaseH-like_sf"/>
</dbReference>
<evidence type="ECO:0000256" key="1">
    <source>
        <dbReference type="SAM" id="MobiDB-lite"/>
    </source>
</evidence>
<evidence type="ECO:0000259" key="2">
    <source>
        <dbReference type="PROSITE" id="PS50994"/>
    </source>
</evidence>
<feature type="region of interest" description="Disordered" evidence="1">
    <location>
        <begin position="31"/>
        <end position="52"/>
    </location>
</feature>
<dbReference type="GO" id="GO:0003676">
    <property type="term" value="F:nucleic acid binding"/>
    <property type="evidence" value="ECO:0007669"/>
    <property type="project" value="InterPro"/>
</dbReference>
<name>A0A4V2YHT3_9PSEU</name>
<feature type="compositionally biased region" description="Polar residues" evidence="1">
    <location>
        <begin position="325"/>
        <end position="335"/>
    </location>
</feature>
<sequence length="335" mass="37711">MMTTAFTELRAAEVSVRRSCELTGISRATHYRRAKPQGPLHGPWLPRSPPPAALSEAERHAVLELLADARYADLAIPQVWARELDEGRYHCSISTMYRIARAAGQVRERRRQATHPPRIRPELLAHGPSQVWSWDITALKGPVKGVWYRCYVVMDIFSRYVTGWLVAAAEDAVVAKDFLGEAIARNGIEPHTIHADRGGAMVSKPVSELLTDLGVLRSHSRPRTSNDNPYSEAQFKTMKYVPDFPHRFGSLADARAFCDGFFLAYNHEHRHSGIGLHTPASVHFGTAEHIRTQRQTTLDHAHATHPERFTRRPRPPALPKAAWINQPTEDQQPVN</sequence>
<evidence type="ECO:0000313" key="3">
    <source>
        <dbReference type="EMBL" id="TDD32247.1"/>
    </source>
</evidence>
<organism evidence="3 4">
    <name type="scientific">Saccharopolyspora elongata</name>
    <dbReference type="NCBI Taxonomy" id="2530387"/>
    <lineage>
        <taxon>Bacteria</taxon>
        <taxon>Bacillati</taxon>
        <taxon>Actinomycetota</taxon>
        <taxon>Actinomycetes</taxon>
        <taxon>Pseudonocardiales</taxon>
        <taxon>Pseudonocardiaceae</taxon>
        <taxon>Saccharopolyspora</taxon>
    </lineage>
</organism>
<dbReference type="Gene3D" id="3.30.420.10">
    <property type="entry name" value="Ribonuclease H-like superfamily/Ribonuclease H"/>
    <property type="match status" value="1"/>
</dbReference>
<dbReference type="OrthoDB" id="52928at2"/>
<dbReference type="EMBL" id="SMKW01000211">
    <property type="protein sequence ID" value="TDD32247.1"/>
    <property type="molecule type" value="Genomic_DNA"/>
</dbReference>
<dbReference type="NCBIfam" id="NF033516">
    <property type="entry name" value="transpos_IS3"/>
    <property type="match status" value="1"/>
</dbReference>
<proteinExistence type="predicted"/>
<comment type="caution">
    <text evidence="3">The sequence shown here is derived from an EMBL/GenBank/DDBJ whole genome shotgun (WGS) entry which is preliminary data.</text>
</comment>
<dbReference type="InterPro" id="IPR050900">
    <property type="entry name" value="Transposase_IS3/IS150/IS904"/>
</dbReference>
<dbReference type="SUPFAM" id="SSF53098">
    <property type="entry name" value="Ribonuclease H-like"/>
    <property type="match status" value="1"/>
</dbReference>
<accession>A0A4V2YHT3</accession>
<dbReference type="AlphaFoldDB" id="A0A4V2YHT3"/>
<feature type="region of interest" description="Disordered" evidence="1">
    <location>
        <begin position="298"/>
        <end position="335"/>
    </location>
</feature>